<feature type="transmembrane region" description="Helical" evidence="2">
    <location>
        <begin position="197"/>
        <end position="223"/>
    </location>
</feature>
<gene>
    <name evidence="3" type="ORF">HMPREF9997_01364</name>
</gene>
<keyword evidence="4" id="KW-1185">Reference proteome</keyword>
<keyword evidence="2" id="KW-1133">Transmembrane helix</keyword>
<keyword evidence="2" id="KW-0812">Transmembrane</keyword>
<feature type="compositionally biased region" description="Low complexity" evidence="1">
    <location>
        <begin position="1"/>
        <end position="18"/>
    </location>
</feature>
<feature type="transmembrane region" description="Helical" evidence="2">
    <location>
        <begin position="244"/>
        <end position="261"/>
    </location>
</feature>
<feature type="region of interest" description="Disordered" evidence="1">
    <location>
        <begin position="1"/>
        <end position="24"/>
    </location>
</feature>
<accession>L1MGS1</accession>
<evidence type="ECO:0000313" key="3">
    <source>
        <dbReference type="EMBL" id="EKX90149.1"/>
    </source>
</evidence>
<keyword evidence="2" id="KW-0472">Membrane</keyword>
<organism evidence="3 4">
    <name type="scientific">Corynebacterium durum F0235</name>
    <dbReference type="NCBI Taxonomy" id="1035195"/>
    <lineage>
        <taxon>Bacteria</taxon>
        <taxon>Bacillati</taxon>
        <taxon>Actinomycetota</taxon>
        <taxon>Actinomycetes</taxon>
        <taxon>Mycobacteriales</taxon>
        <taxon>Corynebacteriaceae</taxon>
        <taxon>Corynebacterium</taxon>
    </lineage>
</organism>
<evidence type="ECO:0000256" key="1">
    <source>
        <dbReference type="SAM" id="MobiDB-lite"/>
    </source>
</evidence>
<feature type="transmembrane region" description="Helical" evidence="2">
    <location>
        <begin position="118"/>
        <end position="140"/>
    </location>
</feature>
<dbReference type="EMBL" id="AMEM01000018">
    <property type="protein sequence ID" value="EKX90149.1"/>
    <property type="molecule type" value="Genomic_DNA"/>
</dbReference>
<comment type="caution">
    <text evidence="3">The sequence shown here is derived from an EMBL/GenBank/DDBJ whole genome shotgun (WGS) entry which is preliminary data.</text>
</comment>
<dbReference type="Proteomes" id="UP000010445">
    <property type="component" value="Unassembled WGS sequence"/>
</dbReference>
<feature type="transmembrane region" description="Helical" evidence="2">
    <location>
        <begin position="160"/>
        <end position="185"/>
    </location>
</feature>
<evidence type="ECO:0000256" key="2">
    <source>
        <dbReference type="SAM" id="Phobius"/>
    </source>
</evidence>
<dbReference type="PATRIC" id="fig|1035195.3.peg.1223"/>
<evidence type="ECO:0008006" key="5">
    <source>
        <dbReference type="Google" id="ProtNLM"/>
    </source>
</evidence>
<evidence type="ECO:0000313" key="4">
    <source>
        <dbReference type="Proteomes" id="UP000010445"/>
    </source>
</evidence>
<sequence length="297" mass="31763">MHPNAQQGGQHQQQPYGAQGYGHQGYGHQSYTEQGSSSYASYGNQYYHAQAGPPLTFGQGDGKLSVADALQYGFSAVMRNGTSWLIGALLFVGIYVVYRGGMFLSSLFAPLVGNMSTGAVLFVFTLPLSYGVALGVNGALQQMDRGIVPFGDFMRGQRLVITTMLLFLWYLVTIFVPVAAMLFMVDTAATPPPFMAIIIAGCLAVVVVAVISILVSMVPFYLLDGRGTIASCIGQALSDSVRNFFPLLLLWIVIGPANVVGSLLCGIGLIATLPVSFLALSYAYRQMSRGQIQLLTS</sequence>
<dbReference type="HOGENOM" id="CLU_051991_0_0_11"/>
<reference evidence="3 4" key="1">
    <citation type="submission" date="2012-05" db="EMBL/GenBank/DDBJ databases">
        <authorList>
            <person name="Weinstock G."/>
            <person name="Sodergren E."/>
            <person name="Lobos E.A."/>
            <person name="Fulton L."/>
            <person name="Fulton R."/>
            <person name="Courtney L."/>
            <person name="Fronick C."/>
            <person name="O'Laughlin M."/>
            <person name="Godfrey J."/>
            <person name="Wilson R.M."/>
            <person name="Miner T."/>
            <person name="Farmer C."/>
            <person name="Delehaunty K."/>
            <person name="Cordes M."/>
            <person name="Minx P."/>
            <person name="Tomlinson C."/>
            <person name="Chen J."/>
            <person name="Wollam A."/>
            <person name="Pepin K.H."/>
            <person name="Bhonagiri V."/>
            <person name="Zhang X."/>
            <person name="Suruliraj S."/>
            <person name="Warren W."/>
            <person name="Mitreva M."/>
            <person name="Mardis E.R."/>
            <person name="Wilson R.K."/>
        </authorList>
    </citation>
    <scope>NUCLEOTIDE SEQUENCE [LARGE SCALE GENOMIC DNA]</scope>
    <source>
        <strain evidence="3 4">F0235</strain>
    </source>
</reference>
<protein>
    <recommendedName>
        <fullName evidence="5">Integral membrane protein</fullName>
    </recommendedName>
</protein>
<dbReference type="AlphaFoldDB" id="L1MGS1"/>
<feature type="transmembrane region" description="Helical" evidence="2">
    <location>
        <begin position="81"/>
        <end position="98"/>
    </location>
</feature>
<proteinExistence type="predicted"/>
<name>L1MGS1_9CORY</name>